<dbReference type="EC" id="2.7.-.-" evidence="7"/>
<dbReference type="InterPro" id="IPR038286">
    <property type="entry name" value="IPK_sf"/>
</dbReference>
<dbReference type="GO" id="GO:0046854">
    <property type="term" value="P:phosphatidylinositol phosphate biosynthetic process"/>
    <property type="evidence" value="ECO:0007669"/>
    <property type="project" value="TreeGrafter"/>
</dbReference>
<feature type="compositionally biased region" description="Basic and acidic residues" evidence="8">
    <location>
        <begin position="464"/>
        <end position="482"/>
    </location>
</feature>
<evidence type="ECO:0000256" key="3">
    <source>
        <dbReference type="ARBA" id="ARBA00022741"/>
    </source>
</evidence>
<evidence type="ECO:0000256" key="6">
    <source>
        <dbReference type="ARBA" id="ARBA00051963"/>
    </source>
</evidence>
<evidence type="ECO:0000256" key="8">
    <source>
        <dbReference type="SAM" id="MobiDB-lite"/>
    </source>
</evidence>
<dbReference type="GO" id="GO:0008440">
    <property type="term" value="F:inositol-1,4,5-trisphosphate 3-kinase activity"/>
    <property type="evidence" value="ECO:0007669"/>
    <property type="project" value="UniProtKB-EC"/>
</dbReference>
<dbReference type="GO" id="GO:0005634">
    <property type="term" value="C:nucleus"/>
    <property type="evidence" value="ECO:0007669"/>
    <property type="project" value="TreeGrafter"/>
</dbReference>
<feature type="compositionally biased region" description="Gly residues" evidence="8">
    <location>
        <begin position="376"/>
        <end position="389"/>
    </location>
</feature>
<dbReference type="FunFam" id="3.30.470.160:FF:000001">
    <property type="entry name" value="Kinase"/>
    <property type="match status" value="1"/>
</dbReference>
<proteinExistence type="inferred from homology"/>
<evidence type="ECO:0000313" key="9">
    <source>
        <dbReference type="Proteomes" id="UP000515140"/>
    </source>
</evidence>
<feature type="compositionally biased region" description="Basic and acidic residues" evidence="8">
    <location>
        <begin position="425"/>
        <end position="434"/>
    </location>
</feature>
<dbReference type="RefSeq" id="XP_020828149.1">
    <property type="nucleotide sequence ID" value="XM_020972490.1"/>
</dbReference>
<keyword evidence="3" id="KW-0547">Nucleotide-binding</keyword>
<dbReference type="Proteomes" id="UP000515140">
    <property type="component" value="Unplaced"/>
</dbReference>
<feature type="compositionally biased region" description="Low complexity" evidence="8">
    <location>
        <begin position="633"/>
        <end position="656"/>
    </location>
</feature>
<dbReference type="GO" id="GO:0032958">
    <property type="term" value="P:inositol phosphate biosynthetic process"/>
    <property type="evidence" value="ECO:0007669"/>
    <property type="project" value="InterPro"/>
</dbReference>
<dbReference type="AlphaFoldDB" id="A0A6P5JAJ5"/>
<evidence type="ECO:0000256" key="4">
    <source>
        <dbReference type="ARBA" id="ARBA00022777"/>
    </source>
</evidence>
<dbReference type="GO" id="GO:0000828">
    <property type="term" value="F:inositol hexakisphosphate kinase activity"/>
    <property type="evidence" value="ECO:0007669"/>
    <property type="project" value="TreeGrafter"/>
</dbReference>
<sequence length="990" mass="108248">MRRCPCRAPPATEARRRRSRGPGPEGGGLPPPRDRPDAAGARGTLDTAGVRAGRDRTGPQETLDTAEARGTLDTVGDPRDAAGPQGTLDTAGAKWTPDTTLAGDQLDAQALESQLHIAGTQDQPGRAGPQGPLDTTKARVDTAGIQAQQSKAGPRGRLGMLVTARSQDQPDGAEPWRQPDIDVSEPQLDREGSQGWLEGAGPWKLQDRADPQGGPYTDDYQTEWTGDHHSTAGQPEKDAPKPETERASLWGQSDKDIPQVRPGKAGLWGQLDRRYSEAQPDGTISQLSPERDGFWALNRDSLQGWLDRDDPERDNLWGQLDGEGLASRPTGEDLLGRLDIEITLGWPKRDKLEAQSERQDCWGQLDRHFCAPQPDSGGGPLGRLDGGISQGQPAKDCLAVRTEKDNLWGWPGCPGRRSPVPQPEKQGKQVRDVPNDQPSGDGPPTVPEKAGFWGQLGKDVPMGHLDRDSPQLPMDRDDSLVRAERPSTWAQLHRYSSELPSGGGSLLEQLDSKVTLGHPSRDGPLVGTEQDGLWGPRDRDVGTVRQLDREGPEVGLSRDGPIGRPERPGICGHLARDDCEPRLVALDSGLPVGELEMGSPEEALEFLLLEERCHSLLCRGPQRPVPRVIITSEPGTGLLGQEQGGPLPHPVGSPARGPGGSGGLSSASSFDESEDDVVIGGGGSSDPEEGSRNVSWRKLKTAVRCAPFVVSFRKHYPWVQLSGHKGNFQAGEDGRILKRFCESEQRSLERLMGDALRPFVPTYYGVVEQDGEAFNQMEDLLADFSTPSIMDCKMGTRTYLEEELAKARERPRPRRDMYEKMVAVDPSAPTAEEHAQGAVTKPRYMQWRETVSSTATLGFRIEGIKKADGTCNTNFKKTQGTEQVTRVLEDFVDGDRNLLRKYVKRLEELRGTLENSPFFRTHEVVGSSLLFVHDQTGLAKVWMIDFGKTVPLPAPQTLSHRLPWEEGNHEDGYLWGLDNVIQLLDSLARS</sequence>
<dbReference type="GO" id="GO:0005524">
    <property type="term" value="F:ATP binding"/>
    <property type="evidence" value="ECO:0007669"/>
    <property type="project" value="UniProtKB-KW"/>
</dbReference>
<dbReference type="Pfam" id="PF03770">
    <property type="entry name" value="IPK"/>
    <property type="match status" value="1"/>
</dbReference>
<protein>
    <recommendedName>
        <fullName evidence="7">Kinase</fullName>
        <ecNumber evidence="7">2.7.-.-</ecNumber>
    </recommendedName>
</protein>
<accession>A0A6P5JAJ5</accession>
<dbReference type="CTD" id="80271"/>
<dbReference type="PANTHER" id="PTHR12400:SF106">
    <property type="entry name" value="INOSITOL-TRISPHOSPHATE 3-KINASE C"/>
    <property type="match status" value="1"/>
</dbReference>
<evidence type="ECO:0000256" key="5">
    <source>
        <dbReference type="ARBA" id="ARBA00022840"/>
    </source>
</evidence>
<organism evidence="9 10">
    <name type="scientific">Phascolarctos cinereus</name>
    <name type="common">Koala</name>
    <dbReference type="NCBI Taxonomy" id="38626"/>
    <lineage>
        <taxon>Eukaryota</taxon>
        <taxon>Metazoa</taxon>
        <taxon>Chordata</taxon>
        <taxon>Craniata</taxon>
        <taxon>Vertebrata</taxon>
        <taxon>Euteleostomi</taxon>
        <taxon>Mammalia</taxon>
        <taxon>Metatheria</taxon>
        <taxon>Diprotodontia</taxon>
        <taxon>Phascolarctidae</taxon>
        <taxon>Phascolarctos</taxon>
    </lineage>
</organism>
<dbReference type="SUPFAM" id="SSF56104">
    <property type="entry name" value="SAICAR synthase-like"/>
    <property type="match status" value="1"/>
</dbReference>
<feature type="region of interest" description="Disordered" evidence="8">
    <location>
        <begin position="408"/>
        <end position="482"/>
    </location>
</feature>
<feature type="region of interest" description="Disordered" evidence="8">
    <location>
        <begin position="1"/>
        <end position="266"/>
    </location>
</feature>
<dbReference type="InParanoid" id="A0A6P5JAJ5"/>
<evidence type="ECO:0000256" key="2">
    <source>
        <dbReference type="ARBA" id="ARBA00022679"/>
    </source>
</evidence>
<keyword evidence="5" id="KW-0067">ATP-binding</keyword>
<dbReference type="KEGG" id="pcw:110198276"/>
<feature type="region of interest" description="Disordered" evidence="8">
    <location>
        <begin position="516"/>
        <end position="539"/>
    </location>
</feature>
<keyword evidence="9" id="KW-1185">Reference proteome</keyword>
<comment type="catalytic activity">
    <reaction evidence="6">
        <text>1D-myo-inositol 1,4,5-trisphosphate + ATP = 1D-myo-inositol 1,3,4,5-tetrakisphosphate + ADP + H(+)</text>
        <dbReference type="Rhea" id="RHEA:11020"/>
        <dbReference type="ChEBI" id="CHEBI:15378"/>
        <dbReference type="ChEBI" id="CHEBI:30616"/>
        <dbReference type="ChEBI" id="CHEBI:57895"/>
        <dbReference type="ChEBI" id="CHEBI:203600"/>
        <dbReference type="ChEBI" id="CHEBI:456216"/>
        <dbReference type="EC" id="2.7.1.127"/>
    </reaction>
    <physiologicalReaction direction="left-to-right" evidence="6">
        <dbReference type="Rhea" id="RHEA:11021"/>
    </physiologicalReaction>
</comment>
<comment type="similarity">
    <text evidence="1 7">Belongs to the inositol phosphokinase (IPK) family.</text>
</comment>
<dbReference type="GeneID" id="110198276"/>
<evidence type="ECO:0000256" key="7">
    <source>
        <dbReference type="RuleBase" id="RU363090"/>
    </source>
</evidence>
<dbReference type="InterPro" id="IPR005522">
    <property type="entry name" value="IPK"/>
</dbReference>
<dbReference type="PANTHER" id="PTHR12400">
    <property type="entry name" value="INOSITOL POLYPHOSPHATE KINASE"/>
    <property type="match status" value="1"/>
</dbReference>
<feature type="compositionally biased region" description="Basic and acidic residues" evidence="8">
    <location>
        <begin position="225"/>
        <end position="246"/>
    </location>
</feature>
<feature type="region of interest" description="Disordered" evidence="8">
    <location>
        <begin position="369"/>
        <end position="390"/>
    </location>
</feature>
<gene>
    <name evidence="10" type="primary">ITPKC</name>
</gene>
<reference evidence="10" key="1">
    <citation type="submission" date="2025-08" db="UniProtKB">
        <authorList>
            <consortium name="RefSeq"/>
        </authorList>
    </citation>
    <scope>IDENTIFICATION</scope>
    <source>
        <tissue evidence="10">Spleen</tissue>
    </source>
</reference>
<keyword evidence="4 7" id="KW-0418">Kinase</keyword>
<dbReference type="GO" id="GO:0005737">
    <property type="term" value="C:cytoplasm"/>
    <property type="evidence" value="ECO:0007669"/>
    <property type="project" value="TreeGrafter"/>
</dbReference>
<feature type="region of interest" description="Disordered" evidence="8">
    <location>
        <begin position="627"/>
        <end position="693"/>
    </location>
</feature>
<name>A0A6P5JAJ5_PHACI</name>
<evidence type="ECO:0000256" key="1">
    <source>
        <dbReference type="ARBA" id="ARBA00007374"/>
    </source>
</evidence>
<evidence type="ECO:0000313" key="10">
    <source>
        <dbReference type="RefSeq" id="XP_020828149.1"/>
    </source>
</evidence>
<dbReference type="Gene3D" id="3.30.470.160">
    <property type="entry name" value="Inositol polyphosphate kinase"/>
    <property type="match status" value="1"/>
</dbReference>
<keyword evidence="2 7" id="KW-0808">Transferase</keyword>